<dbReference type="GO" id="GO:0009102">
    <property type="term" value="P:biotin biosynthetic process"/>
    <property type="evidence" value="ECO:0007669"/>
    <property type="project" value="TreeGrafter"/>
</dbReference>
<evidence type="ECO:0000256" key="1">
    <source>
        <dbReference type="ARBA" id="ARBA00022576"/>
    </source>
</evidence>
<evidence type="ECO:0000313" key="3">
    <source>
        <dbReference type="EMBL" id="KAF9614445.1"/>
    </source>
</evidence>
<evidence type="ECO:0000313" key="4">
    <source>
        <dbReference type="Proteomes" id="UP000631114"/>
    </source>
</evidence>
<dbReference type="PANTHER" id="PTHR42684">
    <property type="entry name" value="ADENOSYLMETHIONINE-8-AMINO-7-OXONONANOATE AMINOTRANSFERASE"/>
    <property type="match status" value="1"/>
</dbReference>
<dbReference type="GO" id="GO:0004015">
    <property type="term" value="F:adenosylmethionine-8-amino-7-oxononanoate transaminase activity"/>
    <property type="evidence" value="ECO:0007669"/>
    <property type="project" value="TreeGrafter"/>
</dbReference>
<gene>
    <name evidence="3" type="ORF">IFM89_018681</name>
</gene>
<keyword evidence="4" id="KW-1185">Reference proteome</keyword>
<dbReference type="PANTHER" id="PTHR42684:SF3">
    <property type="entry name" value="ADENOSYLMETHIONINE-8-AMINO-7-OXONONANOATE AMINOTRANSFERASE"/>
    <property type="match status" value="1"/>
</dbReference>
<comment type="caution">
    <text evidence="3">The sequence shown here is derived from an EMBL/GenBank/DDBJ whole genome shotgun (WGS) entry which is preliminary data.</text>
</comment>
<accession>A0A835IAE8</accession>
<evidence type="ECO:0000256" key="2">
    <source>
        <dbReference type="ARBA" id="ARBA00022679"/>
    </source>
</evidence>
<dbReference type="SUPFAM" id="SSF53383">
    <property type="entry name" value="PLP-dependent transferases"/>
    <property type="match status" value="1"/>
</dbReference>
<dbReference type="InterPro" id="IPR015424">
    <property type="entry name" value="PyrdxlP-dep_Trfase"/>
</dbReference>
<dbReference type="AlphaFoldDB" id="A0A835IAE8"/>
<keyword evidence="2" id="KW-0808">Transferase</keyword>
<dbReference type="EMBL" id="JADFTS010000003">
    <property type="protein sequence ID" value="KAF9614445.1"/>
    <property type="molecule type" value="Genomic_DNA"/>
</dbReference>
<dbReference type="GO" id="GO:0004141">
    <property type="term" value="F:dethiobiotin synthase activity"/>
    <property type="evidence" value="ECO:0007669"/>
    <property type="project" value="TreeGrafter"/>
</dbReference>
<dbReference type="Proteomes" id="UP000631114">
    <property type="component" value="Unassembled WGS sequence"/>
</dbReference>
<proteinExistence type="predicted"/>
<name>A0A835IAE8_9MAGN</name>
<reference evidence="3 4" key="1">
    <citation type="submission" date="2020-10" db="EMBL/GenBank/DDBJ databases">
        <title>The Coptis chinensis genome and diversification of protoberbering-type alkaloids.</title>
        <authorList>
            <person name="Wang B."/>
            <person name="Shu S."/>
            <person name="Song C."/>
            <person name="Liu Y."/>
        </authorList>
    </citation>
    <scope>NUCLEOTIDE SEQUENCE [LARGE SCALE GENOMIC DNA]</scope>
    <source>
        <strain evidence="3">HL-2020</strain>
        <tissue evidence="3">Leaf</tissue>
    </source>
</reference>
<dbReference type="InterPro" id="IPR015422">
    <property type="entry name" value="PyrdxlP-dep_Trfase_small"/>
</dbReference>
<protein>
    <submittedName>
        <fullName evidence="3">Uncharacterized protein</fullName>
    </submittedName>
</protein>
<sequence length="114" mass="12987">MYLFLCYMQLWDEKLVHEISSHPAVYRVVALGTLIAIELRTEGSDAGYGSLYASSLVQKFREDGVYMRPLGNVIYLMCGPCTSPQVCSQLLKRLYGEIHEFNQMKAKELKSCQL</sequence>
<dbReference type="GO" id="GO:0005739">
    <property type="term" value="C:mitochondrion"/>
    <property type="evidence" value="ECO:0007669"/>
    <property type="project" value="TreeGrafter"/>
</dbReference>
<dbReference type="OrthoDB" id="1720978at2759"/>
<organism evidence="3 4">
    <name type="scientific">Coptis chinensis</name>
    <dbReference type="NCBI Taxonomy" id="261450"/>
    <lineage>
        <taxon>Eukaryota</taxon>
        <taxon>Viridiplantae</taxon>
        <taxon>Streptophyta</taxon>
        <taxon>Embryophyta</taxon>
        <taxon>Tracheophyta</taxon>
        <taxon>Spermatophyta</taxon>
        <taxon>Magnoliopsida</taxon>
        <taxon>Ranunculales</taxon>
        <taxon>Ranunculaceae</taxon>
        <taxon>Coptidoideae</taxon>
        <taxon>Coptis</taxon>
    </lineage>
</organism>
<dbReference type="Gene3D" id="3.90.1150.10">
    <property type="entry name" value="Aspartate Aminotransferase, domain 1"/>
    <property type="match status" value="1"/>
</dbReference>
<keyword evidence="1" id="KW-0032">Aminotransferase</keyword>